<dbReference type="InterPro" id="IPR027417">
    <property type="entry name" value="P-loop_NTPase"/>
</dbReference>
<evidence type="ECO:0000256" key="2">
    <source>
        <dbReference type="ARBA" id="ARBA00008837"/>
    </source>
</evidence>
<proteinExistence type="inferred from homology"/>
<feature type="non-terminal residue" evidence="3">
    <location>
        <position position="1"/>
    </location>
</feature>
<evidence type="ECO:0000313" key="4">
    <source>
        <dbReference type="Proteomes" id="UP000811619"/>
    </source>
</evidence>
<dbReference type="PANTHER" id="PTHR16184:SF6">
    <property type="entry name" value="ELONGATOR COMPLEX PROTEIN 6"/>
    <property type="match status" value="1"/>
</dbReference>
<evidence type="ECO:0000313" key="3">
    <source>
        <dbReference type="EMBL" id="KAG5915169.1"/>
    </source>
</evidence>
<dbReference type="OrthoDB" id="9995306at2759"/>
<protein>
    <submittedName>
        <fullName evidence="3">Uncharacterized protein</fullName>
    </submittedName>
</protein>
<accession>A0A8K0NEB9</accession>
<dbReference type="Proteomes" id="UP000811619">
    <property type="component" value="Unassembled WGS sequence"/>
</dbReference>
<dbReference type="AlphaFoldDB" id="A0A8K0NEB9"/>
<comment type="similarity">
    <text evidence="2">Belongs to the ELP6 family.</text>
</comment>
<dbReference type="EMBL" id="SRPY01001016">
    <property type="protein sequence ID" value="KAG5915169.1"/>
    <property type="molecule type" value="Genomic_DNA"/>
</dbReference>
<comment type="caution">
    <text evidence="3">The sequence shown here is derived from an EMBL/GenBank/DDBJ whole genome shotgun (WGS) entry which is preliminary data.</text>
</comment>
<keyword evidence="4" id="KW-1185">Reference proteome</keyword>
<dbReference type="InterPro" id="IPR018627">
    <property type="entry name" value="ELP6"/>
</dbReference>
<name>A0A8K0NEB9_9HYPO</name>
<organism evidence="3 4">
    <name type="scientific">Claviceps africana</name>
    <dbReference type="NCBI Taxonomy" id="83212"/>
    <lineage>
        <taxon>Eukaryota</taxon>
        <taxon>Fungi</taxon>
        <taxon>Dikarya</taxon>
        <taxon>Ascomycota</taxon>
        <taxon>Pezizomycotina</taxon>
        <taxon>Sordariomycetes</taxon>
        <taxon>Hypocreomycetidae</taxon>
        <taxon>Hypocreales</taxon>
        <taxon>Clavicipitaceae</taxon>
        <taxon>Claviceps</taxon>
    </lineage>
</organism>
<dbReference type="GO" id="GO:0002098">
    <property type="term" value="P:tRNA wobble uridine modification"/>
    <property type="evidence" value="ECO:0007669"/>
    <property type="project" value="InterPro"/>
</dbReference>
<comment type="pathway">
    <text evidence="1">tRNA modification; 5-methoxycarbonylmethyl-2-thiouridine-tRNA biosynthesis.</text>
</comment>
<gene>
    <name evidence="3" type="ORF">E4U42_000113</name>
</gene>
<dbReference type="PANTHER" id="PTHR16184">
    <property type="entry name" value="ELONGATOR COMPLEX PROTEIN 6"/>
    <property type="match status" value="1"/>
</dbReference>
<evidence type="ECO:0000256" key="1">
    <source>
        <dbReference type="ARBA" id="ARBA00005043"/>
    </source>
</evidence>
<dbReference type="Gene3D" id="3.40.50.300">
    <property type="entry name" value="P-loop containing nucleotide triphosphate hydrolases"/>
    <property type="match status" value="1"/>
</dbReference>
<reference evidence="3" key="1">
    <citation type="journal article" date="2020" name="bioRxiv">
        <title>Whole genome comparisons of ergot fungi reveals the divergence and evolution of species within the genus Claviceps are the result of varying mechanisms driving genome evolution and host range expansion.</title>
        <authorList>
            <person name="Wyka S.A."/>
            <person name="Mondo S.J."/>
            <person name="Liu M."/>
            <person name="Dettman J."/>
            <person name="Nalam V."/>
            <person name="Broders K.D."/>
        </authorList>
    </citation>
    <scope>NUCLEOTIDE SEQUENCE</scope>
    <source>
        <strain evidence="3">CCC 489</strain>
    </source>
</reference>
<dbReference type="GO" id="GO:0033588">
    <property type="term" value="C:elongator holoenzyme complex"/>
    <property type="evidence" value="ECO:0007669"/>
    <property type="project" value="InterPro"/>
</dbReference>
<sequence>KVHATILTVAADDALLHAQTTTLEREHAALVLSLAHEACRVMALRLLDTGTASDVSGVVRITGGGRGNGGVPDAEYLYYVSGDGAVTVFERGS</sequence>